<feature type="compositionally biased region" description="Acidic residues" evidence="1">
    <location>
        <begin position="63"/>
        <end position="73"/>
    </location>
</feature>
<gene>
    <name evidence="2" type="ORF">PTTW11_03075</name>
</gene>
<dbReference type="AlphaFoldDB" id="A0A6S6VWA5"/>
<accession>A0A6S6VWA5</accession>
<protein>
    <submittedName>
        <fullName evidence="2">Uncharacterized protein</fullName>
    </submittedName>
</protein>
<evidence type="ECO:0000313" key="2">
    <source>
        <dbReference type="EMBL" id="CAE7020492.1"/>
    </source>
</evidence>
<name>A0A6S6VWA5_9PLEO</name>
<dbReference type="Proteomes" id="UP000472372">
    <property type="component" value="Chromosome 3"/>
</dbReference>
<dbReference type="EMBL" id="HG992979">
    <property type="protein sequence ID" value="CAE7020492.1"/>
    <property type="molecule type" value="Genomic_DNA"/>
</dbReference>
<evidence type="ECO:0000313" key="3">
    <source>
        <dbReference type="Proteomes" id="UP000472372"/>
    </source>
</evidence>
<organism evidence="2 3">
    <name type="scientific">Pyrenophora teres f. teres</name>
    <dbReference type="NCBI Taxonomy" id="97479"/>
    <lineage>
        <taxon>Eukaryota</taxon>
        <taxon>Fungi</taxon>
        <taxon>Dikarya</taxon>
        <taxon>Ascomycota</taxon>
        <taxon>Pezizomycotina</taxon>
        <taxon>Dothideomycetes</taxon>
        <taxon>Pleosporomycetidae</taxon>
        <taxon>Pleosporales</taxon>
        <taxon>Pleosporineae</taxon>
        <taxon>Pleosporaceae</taxon>
        <taxon>Pyrenophora</taxon>
    </lineage>
</organism>
<proteinExistence type="predicted"/>
<feature type="region of interest" description="Disordered" evidence="1">
    <location>
        <begin position="1"/>
        <end position="98"/>
    </location>
</feature>
<reference evidence="2" key="1">
    <citation type="submission" date="2021-02" db="EMBL/GenBank/DDBJ databases">
        <authorList>
            <person name="Syme A R."/>
            <person name="Syme A R."/>
            <person name="Moolhuijzen P."/>
        </authorList>
    </citation>
    <scope>NUCLEOTIDE SEQUENCE</scope>
    <source>
        <strain evidence="2">W1-1</strain>
    </source>
</reference>
<evidence type="ECO:0000256" key="1">
    <source>
        <dbReference type="SAM" id="MobiDB-lite"/>
    </source>
</evidence>
<feature type="compositionally biased region" description="Basic and acidic residues" evidence="1">
    <location>
        <begin position="44"/>
        <end position="62"/>
    </location>
</feature>
<sequence length="98" mass="11140">MKSAWNPQTDHGPVSTRLQRHTKLPKFNDDESQPYFPGQGLHMNEVEHEGENGEHDEQVGHGEDDELQYEDIDNGNGDTDMDGYLPHRNPGESDSDCY</sequence>